<reference evidence="2 3" key="1">
    <citation type="journal article" date="2019" name="Genome Biol. Evol.">
        <title>Insights into the evolution of the New World diploid cottons (Gossypium, subgenus Houzingenia) based on genome sequencing.</title>
        <authorList>
            <person name="Grover C.E."/>
            <person name="Arick M.A. 2nd"/>
            <person name="Thrash A."/>
            <person name="Conover J.L."/>
            <person name="Sanders W.S."/>
            <person name="Peterson D.G."/>
            <person name="Frelichowski J.E."/>
            <person name="Scheffler J.A."/>
            <person name="Scheffler B.E."/>
            <person name="Wendel J.F."/>
        </authorList>
    </citation>
    <scope>NUCLEOTIDE SEQUENCE [LARGE SCALE GENOMIC DNA]</scope>
    <source>
        <strain evidence="2">5</strain>
        <tissue evidence="2">Leaf</tissue>
    </source>
</reference>
<dbReference type="AlphaFoldDB" id="A0A7J9BX45"/>
<dbReference type="CDD" id="cd00303">
    <property type="entry name" value="retropepsin_like"/>
    <property type="match status" value="1"/>
</dbReference>
<proteinExistence type="predicted"/>
<dbReference type="Proteomes" id="UP000593579">
    <property type="component" value="Unassembled WGS sequence"/>
</dbReference>
<accession>A0A7J9BX45</accession>
<keyword evidence="3" id="KW-1185">Reference proteome</keyword>
<dbReference type="EMBL" id="JABEZY010000006">
    <property type="protein sequence ID" value="MBA0740645.1"/>
    <property type="molecule type" value="Genomic_DNA"/>
</dbReference>
<feature type="compositionally biased region" description="Basic residues" evidence="1">
    <location>
        <begin position="257"/>
        <end position="273"/>
    </location>
</feature>
<sequence>MISIIKKKDKPKEEAKPIEKKTSRVNSIVLIPKKKNGREGLMFVDINIACQKQSALVDTRAPDLFISKKAAKKLGLSIRKSNKKIKMINFDEDLTIGVVRNVELQISEWKGKEDFEVGPKVLSSIQLVEDVSYGRNINSIERNATKAHSEKLVEHETDIMPVKSIVELPHLENVGCVSDFEGKEAMQKQSKRVNAASKIHCEHSDSVLNSDLLAWQGRTKSRYENQGDSNGNKSKLGQVRVETSCQQYVPTSATVQVKRRRKPRQKFQRRRQSDRKTSREEAKVTREFQGESSQCHSEVATRALREWVRENLTGQSVKPVTIAQNAPHGGLSIRWGSFSPRELARFQEPLEKPVRLKFGWPDNADMAT</sequence>
<gene>
    <name evidence="2" type="ORF">Gogos_013837</name>
</gene>
<dbReference type="Gene3D" id="2.40.70.10">
    <property type="entry name" value="Acid Proteases"/>
    <property type="match status" value="1"/>
</dbReference>
<evidence type="ECO:0000313" key="3">
    <source>
        <dbReference type="Proteomes" id="UP000593579"/>
    </source>
</evidence>
<feature type="compositionally biased region" description="Basic and acidic residues" evidence="1">
    <location>
        <begin position="274"/>
        <end position="283"/>
    </location>
</feature>
<dbReference type="InterPro" id="IPR021109">
    <property type="entry name" value="Peptidase_aspartic_dom_sf"/>
</dbReference>
<feature type="region of interest" description="Disordered" evidence="1">
    <location>
        <begin position="253"/>
        <end position="283"/>
    </location>
</feature>
<name>A0A7J9BX45_GOSGO</name>
<organism evidence="2 3">
    <name type="scientific">Gossypium gossypioides</name>
    <name type="common">Mexican cotton</name>
    <name type="synonym">Selera gossypioides</name>
    <dbReference type="NCBI Taxonomy" id="34282"/>
    <lineage>
        <taxon>Eukaryota</taxon>
        <taxon>Viridiplantae</taxon>
        <taxon>Streptophyta</taxon>
        <taxon>Embryophyta</taxon>
        <taxon>Tracheophyta</taxon>
        <taxon>Spermatophyta</taxon>
        <taxon>Magnoliopsida</taxon>
        <taxon>eudicotyledons</taxon>
        <taxon>Gunneridae</taxon>
        <taxon>Pentapetalae</taxon>
        <taxon>rosids</taxon>
        <taxon>malvids</taxon>
        <taxon>Malvales</taxon>
        <taxon>Malvaceae</taxon>
        <taxon>Malvoideae</taxon>
        <taxon>Gossypium</taxon>
    </lineage>
</organism>
<evidence type="ECO:0000256" key="1">
    <source>
        <dbReference type="SAM" id="MobiDB-lite"/>
    </source>
</evidence>
<protein>
    <submittedName>
        <fullName evidence="2">Uncharacterized protein</fullName>
    </submittedName>
</protein>
<comment type="caution">
    <text evidence="2">The sequence shown here is derived from an EMBL/GenBank/DDBJ whole genome shotgun (WGS) entry which is preliminary data.</text>
</comment>
<evidence type="ECO:0000313" key="2">
    <source>
        <dbReference type="EMBL" id="MBA0740645.1"/>
    </source>
</evidence>
<dbReference type="OrthoDB" id="1001751at2759"/>